<evidence type="ECO:0000313" key="9">
    <source>
        <dbReference type="Proteomes" id="UP001479290"/>
    </source>
</evidence>
<feature type="compositionally biased region" description="Gly residues" evidence="6">
    <location>
        <begin position="440"/>
        <end position="449"/>
    </location>
</feature>
<protein>
    <recommendedName>
        <fullName evidence="7">HAT C-terminal dimerisation domain-containing protein</fullName>
    </recommendedName>
</protein>
<dbReference type="GO" id="GO:0046983">
    <property type="term" value="F:protein dimerization activity"/>
    <property type="evidence" value="ECO:0007669"/>
    <property type="project" value="InterPro"/>
</dbReference>
<dbReference type="InterPro" id="IPR012337">
    <property type="entry name" value="RNaseH-like_sf"/>
</dbReference>
<evidence type="ECO:0000256" key="3">
    <source>
        <dbReference type="ARBA" id="ARBA00022771"/>
    </source>
</evidence>
<organism evidence="8 9">
    <name type="scientific">Culter alburnus</name>
    <name type="common">Topmouth culter</name>
    <dbReference type="NCBI Taxonomy" id="194366"/>
    <lineage>
        <taxon>Eukaryota</taxon>
        <taxon>Metazoa</taxon>
        <taxon>Chordata</taxon>
        <taxon>Craniata</taxon>
        <taxon>Vertebrata</taxon>
        <taxon>Euteleostomi</taxon>
        <taxon>Actinopterygii</taxon>
        <taxon>Neopterygii</taxon>
        <taxon>Teleostei</taxon>
        <taxon>Ostariophysi</taxon>
        <taxon>Cypriniformes</taxon>
        <taxon>Xenocyprididae</taxon>
        <taxon>Xenocypridinae</taxon>
        <taxon>Culter</taxon>
    </lineage>
</organism>
<accession>A0AAW2AVP4</accession>
<dbReference type="PANTHER" id="PTHR46481">
    <property type="entry name" value="ZINC FINGER BED DOMAIN-CONTAINING PROTEIN 4"/>
    <property type="match status" value="1"/>
</dbReference>
<keyword evidence="4" id="KW-0862">Zinc</keyword>
<evidence type="ECO:0000256" key="1">
    <source>
        <dbReference type="ARBA" id="ARBA00004123"/>
    </source>
</evidence>
<dbReference type="Proteomes" id="UP001479290">
    <property type="component" value="Unassembled WGS sequence"/>
</dbReference>
<evidence type="ECO:0000256" key="2">
    <source>
        <dbReference type="ARBA" id="ARBA00022723"/>
    </source>
</evidence>
<dbReference type="InterPro" id="IPR052035">
    <property type="entry name" value="ZnF_BED_domain_contain"/>
</dbReference>
<comment type="caution">
    <text evidence="8">The sequence shown here is derived from an EMBL/GenBank/DDBJ whole genome shotgun (WGS) entry which is preliminary data.</text>
</comment>
<dbReference type="SUPFAM" id="SSF53098">
    <property type="entry name" value="Ribonuclease H-like"/>
    <property type="match status" value="1"/>
</dbReference>
<feature type="domain" description="HAT C-terminal dimerisation" evidence="7">
    <location>
        <begin position="497"/>
        <end position="564"/>
    </location>
</feature>
<evidence type="ECO:0000256" key="6">
    <source>
        <dbReference type="SAM" id="MobiDB-lite"/>
    </source>
</evidence>
<keyword evidence="2" id="KW-0479">Metal-binding</keyword>
<dbReference type="InterPro" id="IPR008906">
    <property type="entry name" value="HATC_C_dom"/>
</dbReference>
<dbReference type="SUPFAM" id="SSF140996">
    <property type="entry name" value="Hermes dimerisation domain"/>
    <property type="match status" value="1"/>
</dbReference>
<comment type="subcellular location">
    <subcellularLocation>
        <location evidence="1">Nucleus</location>
    </subcellularLocation>
</comment>
<reference evidence="8 9" key="1">
    <citation type="submission" date="2024-05" db="EMBL/GenBank/DDBJ databases">
        <title>A high-quality chromosomal-level genome assembly of Topmouth culter (Culter alburnus).</title>
        <authorList>
            <person name="Zhao H."/>
        </authorList>
    </citation>
    <scope>NUCLEOTIDE SEQUENCE [LARGE SCALE GENOMIC DNA]</scope>
    <source>
        <strain evidence="8">CATC2023</strain>
        <tissue evidence="8">Muscle</tissue>
    </source>
</reference>
<feature type="region of interest" description="Disordered" evidence="6">
    <location>
        <begin position="430"/>
        <end position="456"/>
    </location>
</feature>
<evidence type="ECO:0000256" key="4">
    <source>
        <dbReference type="ARBA" id="ARBA00022833"/>
    </source>
</evidence>
<dbReference type="GO" id="GO:0008270">
    <property type="term" value="F:zinc ion binding"/>
    <property type="evidence" value="ECO:0007669"/>
    <property type="project" value="UniProtKB-KW"/>
</dbReference>
<keyword evidence="5" id="KW-0539">Nucleus</keyword>
<gene>
    <name evidence="8" type="ORF">ABG768_018969</name>
</gene>
<keyword evidence="9" id="KW-1185">Reference proteome</keyword>
<sequence>MGDLYVNNRIDDKLYCKLCFEADMTKEHGMLSKVYSLGEKTSSGNFLAHAKAAHKESAIFLKEQSSKLTNWIQTVPKGSPATSQFDVNRDIVLWLCQDLLPFELIEKEGFQAFNKKNIHLNLPTSRALATTALADVYVGLKSKVKEQLADIDSDGAANMIRLSRLLGHERVTCVAHCVNNNLLITDTLTKIPEAQALISQCKDIVSALHFKAHLIEEFVLEQKEADIFAKIQDLQDEIDADSNDPIDEMDDAEDWQLGTKKSNQGSQTHKTLKTTVPTRWNSILNMIRSLVSMETEVTEILKRIGKPLLCLLPDDIKLLCNLVSFLEDFEKFTLIIIEVSPNLSAIPLIRARIKKICALAPRDPLLMKRVKERIVKNMDKRIPMSDLVRATAVFDPAVRDITMTKDESRELLQNLHEKLNSSRFSSTVFGVGDERTTTDGGSGGPSGGNGDHDGDVGGSAKRLRLELLAEAQEDAEAHSSSSILDQEIDAFLAVRTRDQGALDFWRTHSNTFPTLSAMARCYLSISPGSVPVECMFSSTGLLLNGKRSSLAPSRCNMISFIHDNAKLLYTT</sequence>
<dbReference type="EMBL" id="JAWDJR010000003">
    <property type="protein sequence ID" value="KAK9977148.1"/>
    <property type="molecule type" value="Genomic_DNA"/>
</dbReference>
<dbReference type="PANTHER" id="PTHR46481:SF10">
    <property type="entry name" value="ZINC FINGER BED DOMAIN-CONTAINING PROTEIN 39"/>
    <property type="match status" value="1"/>
</dbReference>
<name>A0AAW2AVP4_CULAL</name>
<keyword evidence="3" id="KW-0863">Zinc-finger</keyword>
<dbReference type="GO" id="GO:0005634">
    <property type="term" value="C:nucleus"/>
    <property type="evidence" value="ECO:0007669"/>
    <property type="project" value="UniProtKB-SubCell"/>
</dbReference>
<evidence type="ECO:0000259" key="7">
    <source>
        <dbReference type="Pfam" id="PF05699"/>
    </source>
</evidence>
<evidence type="ECO:0000256" key="5">
    <source>
        <dbReference type="ARBA" id="ARBA00023242"/>
    </source>
</evidence>
<proteinExistence type="predicted"/>
<dbReference type="AlphaFoldDB" id="A0AAW2AVP4"/>
<evidence type="ECO:0000313" key="8">
    <source>
        <dbReference type="EMBL" id="KAK9977148.1"/>
    </source>
</evidence>
<dbReference type="Pfam" id="PF05699">
    <property type="entry name" value="Dimer_Tnp_hAT"/>
    <property type="match status" value="1"/>
</dbReference>